<accession>A0ACC0E4Y5</accession>
<reference evidence="2" key="2">
    <citation type="journal article" date="2018" name="Mol. Plant Microbe Interact.">
        <title>Genome sequence resources for the wheat stripe rust pathogen (Puccinia striiformis f. sp. tritici) and the barley stripe rust pathogen (Puccinia striiformis f. sp. hordei).</title>
        <authorList>
            <person name="Xia C."/>
            <person name="Wang M."/>
            <person name="Yin C."/>
            <person name="Cornejo O.E."/>
            <person name="Hulbert S.H."/>
            <person name="Chen X."/>
        </authorList>
    </citation>
    <scope>NUCLEOTIDE SEQUENCE [LARGE SCALE GENOMIC DNA]</scope>
    <source>
        <strain evidence="2">93-210</strain>
    </source>
</reference>
<dbReference type="Proteomes" id="UP001060170">
    <property type="component" value="Chromosome 10"/>
</dbReference>
<gene>
    <name evidence="1" type="ORF">MJO28_010141</name>
</gene>
<dbReference type="EMBL" id="CM045874">
    <property type="protein sequence ID" value="KAI7944446.1"/>
    <property type="molecule type" value="Genomic_DNA"/>
</dbReference>
<organism evidence="1 2">
    <name type="scientific">Puccinia striiformis f. sp. tritici</name>
    <dbReference type="NCBI Taxonomy" id="168172"/>
    <lineage>
        <taxon>Eukaryota</taxon>
        <taxon>Fungi</taxon>
        <taxon>Dikarya</taxon>
        <taxon>Basidiomycota</taxon>
        <taxon>Pucciniomycotina</taxon>
        <taxon>Pucciniomycetes</taxon>
        <taxon>Pucciniales</taxon>
        <taxon>Pucciniaceae</taxon>
        <taxon>Puccinia</taxon>
    </lineage>
</organism>
<proteinExistence type="predicted"/>
<keyword evidence="2" id="KW-1185">Reference proteome</keyword>
<evidence type="ECO:0000313" key="1">
    <source>
        <dbReference type="EMBL" id="KAI7944446.1"/>
    </source>
</evidence>
<reference evidence="1 2" key="3">
    <citation type="journal article" date="2022" name="Microbiol. Spectr.">
        <title>Folding features and dynamics of 3D genome architecture in plant fungal pathogens.</title>
        <authorList>
            <person name="Xia C."/>
        </authorList>
    </citation>
    <scope>NUCLEOTIDE SEQUENCE [LARGE SCALE GENOMIC DNA]</scope>
    <source>
        <strain evidence="1 2">93-210</strain>
    </source>
</reference>
<name>A0ACC0E4Y5_9BASI</name>
<evidence type="ECO:0000313" key="2">
    <source>
        <dbReference type="Proteomes" id="UP001060170"/>
    </source>
</evidence>
<sequence>MPPKRTNPQTATPQGTQTTTNTLTPTPTQKKKSVAWDSDGDGVQTSMRILLNWLGTDQNYFRWRGKGSGTTKVALANEILLELAEVGIEHRNIKGITNKVTELQGSYASASDLIRNTGGGVTDEDIAAGIANIHGE</sequence>
<protein>
    <submittedName>
        <fullName evidence="1">Uncharacterized protein</fullName>
    </submittedName>
</protein>
<comment type="caution">
    <text evidence="1">The sequence shown here is derived from an EMBL/GenBank/DDBJ whole genome shotgun (WGS) entry which is preliminary data.</text>
</comment>
<reference evidence="2" key="1">
    <citation type="journal article" date="2018" name="BMC Genomics">
        <title>Genomic insights into host adaptation between the wheat stripe rust pathogen (Puccinia striiformis f. sp. tritici) and the barley stripe rust pathogen (Puccinia striiformis f. sp. hordei).</title>
        <authorList>
            <person name="Xia C."/>
            <person name="Wang M."/>
            <person name="Yin C."/>
            <person name="Cornejo O.E."/>
            <person name="Hulbert S.H."/>
            <person name="Chen X."/>
        </authorList>
    </citation>
    <scope>NUCLEOTIDE SEQUENCE [LARGE SCALE GENOMIC DNA]</scope>
    <source>
        <strain evidence="2">93-210</strain>
    </source>
</reference>